<dbReference type="Gene3D" id="2.60.40.1630">
    <property type="entry name" value="bacillus anthracis domain"/>
    <property type="match status" value="1"/>
</dbReference>
<reference evidence="4 5" key="1">
    <citation type="submission" date="2018-08" db="EMBL/GenBank/DDBJ databases">
        <title>A genome reference for cultivated species of the human gut microbiota.</title>
        <authorList>
            <person name="Zou Y."/>
            <person name="Xue W."/>
            <person name="Luo G."/>
        </authorList>
    </citation>
    <scope>NUCLEOTIDE SEQUENCE [LARGE SCALE GENOMIC DNA]</scope>
    <source>
        <strain evidence="4 5">AM07-24</strain>
    </source>
</reference>
<name>A0A415DVP3_9FIRM</name>
<dbReference type="Pfam" id="PF18705">
    <property type="entry name" value="DUF5643"/>
    <property type="match status" value="1"/>
</dbReference>
<feature type="transmembrane region" description="Helical" evidence="1">
    <location>
        <begin position="42"/>
        <end position="63"/>
    </location>
</feature>
<keyword evidence="1" id="KW-0472">Membrane</keyword>
<dbReference type="RefSeq" id="WP_118336407.1">
    <property type="nucleotide sequence ID" value="NZ_AP025567.1"/>
</dbReference>
<dbReference type="Proteomes" id="UP000284841">
    <property type="component" value="Unassembled WGS sequence"/>
</dbReference>
<proteinExistence type="predicted"/>
<evidence type="ECO:0000313" key="5">
    <source>
        <dbReference type="Proteomes" id="UP000284841"/>
    </source>
</evidence>
<comment type="caution">
    <text evidence="4">The sequence shown here is derived from an EMBL/GenBank/DDBJ whole genome shotgun (WGS) entry which is preliminary data.</text>
</comment>
<evidence type="ECO:0000256" key="1">
    <source>
        <dbReference type="SAM" id="Phobius"/>
    </source>
</evidence>
<feature type="domain" description="DUF5643" evidence="3">
    <location>
        <begin position="231"/>
        <end position="335"/>
    </location>
</feature>
<sequence length="435" mass="49609">MNRREEYAKLLQELGQPVPALDGALQKAQAKRKRRNWFAKPLTSFAVICLTFVLAVNLCAPIADACSKIPILKELAQAVTFSNSLSEAVDNEYVQPVDLRKSKNGVSVSVEYLIVDQKQVNIFFRVNSEKYSHLAIDPKIKNADGGFLSCSYSLNDWDVENGSLQSLTVDFTDRDVPDSMEMILKLYDEDAQRDTPVEDSEFPDATYDQPPYIAVFQFQLHFDPVFTATGKKIPVDKTVILDGQKVTFTDIEIYPTHMRIDIKTDTSNTAWLASLDFYILADGGKKFKPTANGITASGSTESMEMNSYYCDSAYFQKAEKLSIVVTGARWLKKDHYRYHVDLRTGKSETLPYGIKLLSTKQKENRWKIRFDNTAMPAELWISHICDSNGKIYDINMRDSLGSIYFEDYPEEEAWIVPYYNRDWKPDSPVKVEIKQ</sequence>
<organism evidence="4 5">
    <name type="scientific">Emergencia timonensis</name>
    <dbReference type="NCBI Taxonomy" id="1776384"/>
    <lineage>
        <taxon>Bacteria</taxon>
        <taxon>Bacillati</taxon>
        <taxon>Bacillota</taxon>
        <taxon>Clostridia</taxon>
        <taxon>Peptostreptococcales</taxon>
        <taxon>Anaerovoracaceae</taxon>
        <taxon>Emergencia</taxon>
    </lineage>
</organism>
<keyword evidence="1" id="KW-0812">Transmembrane</keyword>
<dbReference type="InterPro" id="IPR040680">
    <property type="entry name" value="DUF5643"/>
</dbReference>
<dbReference type="STRING" id="1776384.GCA_900086585_01444"/>
<dbReference type="EMBL" id="QRMS01000006">
    <property type="protein sequence ID" value="RHJ84566.1"/>
    <property type="molecule type" value="Genomic_DNA"/>
</dbReference>
<dbReference type="Pfam" id="PF13786">
    <property type="entry name" value="DUF4179"/>
    <property type="match status" value="1"/>
</dbReference>
<accession>A0A415DVP3</accession>
<keyword evidence="5" id="KW-1185">Reference proteome</keyword>
<gene>
    <name evidence="4" type="ORF">DW099_16440</name>
</gene>
<dbReference type="InterPro" id="IPR025436">
    <property type="entry name" value="DUF4179"/>
</dbReference>
<evidence type="ECO:0000313" key="4">
    <source>
        <dbReference type="EMBL" id="RHJ84566.1"/>
    </source>
</evidence>
<dbReference type="OrthoDB" id="1955285at2"/>
<evidence type="ECO:0000259" key="2">
    <source>
        <dbReference type="Pfam" id="PF13786"/>
    </source>
</evidence>
<protein>
    <submittedName>
        <fullName evidence="4">DUF4179 domain-containing protein</fullName>
    </submittedName>
</protein>
<keyword evidence="1" id="KW-1133">Transmembrane helix</keyword>
<dbReference type="AlphaFoldDB" id="A0A415DVP3"/>
<feature type="domain" description="DUF4179" evidence="2">
    <location>
        <begin position="33"/>
        <end position="127"/>
    </location>
</feature>
<evidence type="ECO:0000259" key="3">
    <source>
        <dbReference type="Pfam" id="PF18705"/>
    </source>
</evidence>